<dbReference type="CDD" id="cd04590">
    <property type="entry name" value="CBS_pair_CorC_HlyC_assoc"/>
    <property type="match status" value="1"/>
</dbReference>
<evidence type="ECO:0000256" key="3">
    <source>
        <dbReference type="ARBA" id="ARBA00022475"/>
    </source>
</evidence>
<dbReference type="Pfam" id="PF00571">
    <property type="entry name" value="CBS"/>
    <property type="match status" value="1"/>
</dbReference>
<dbReference type="SUPFAM" id="SSF56176">
    <property type="entry name" value="FAD-binding/transporter-associated domain-like"/>
    <property type="match status" value="1"/>
</dbReference>
<comment type="subcellular location">
    <subcellularLocation>
        <location evidence="1">Cell membrane</location>
        <topology evidence="1">Multi-pass membrane protein</topology>
    </subcellularLocation>
</comment>
<dbReference type="Gene3D" id="3.10.580.10">
    <property type="entry name" value="CBS-domain"/>
    <property type="match status" value="1"/>
</dbReference>
<evidence type="ECO:0000256" key="2">
    <source>
        <dbReference type="ARBA" id="ARBA00006337"/>
    </source>
</evidence>
<dbReference type="GO" id="GO:0005886">
    <property type="term" value="C:plasma membrane"/>
    <property type="evidence" value="ECO:0007669"/>
    <property type="project" value="UniProtKB-SubCell"/>
</dbReference>
<evidence type="ECO:0000256" key="11">
    <source>
        <dbReference type="SAM" id="Phobius"/>
    </source>
</evidence>
<evidence type="ECO:0000313" key="15">
    <source>
        <dbReference type="Proteomes" id="UP000824001"/>
    </source>
</evidence>
<evidence type="ECO:0000259" key="12">
    <source>
        <dbReference type="PROSITE" id="PS51371"/>
    </source>
</evidence>
<accession>A0A9D1FEZ6</accession>
<dbReference type="InterPro" id="IPR036318">
    <property type="entry name" value="FAD-bd_PCMH-like_sf"/>
</dbReference>
<keyword evidence="3" id="KW-1003">Cell membrane</keyword>
<dbReference type="PROSITE" id="PS51371">
    <property type="entry name" value="CBS"/>
    <property type="match status" value="2"/>
</dbReference>
<feature type="domain" description="CBS" evidence="12">
    <location>
        <begin position="205"/>
        <end position="267"/>
    </location>
</feature>
<dbReference type="Pfam" id="PF01595">
    <property type="entry name" value="CNNM"/>
    <property type="match status" value="1"/>
</dbReference>
<evidence type="ECO:0000256" key="9">
    <source>
        <dbReference type="PROSITE-ProRule" id="PRU00703"/>
    </source>
</evidence>
<dbReference type="InterPro" id="IPR000644">
    <property type="entry name" value="CBS_dom"/>
</dbReference>
<feature type="domain" description="CNNM transmembrane" evidence="13">
    <location>
        <begin position="2"/>
        <end position="186"/>
    </location>
</feature>
<organism evidence="14 15">
    <name type="scientific">Candidatus Scatomorpha merdipullorum</name>
    <dbReference type="NCBI Taxonomy" id="2840927"/>
    <lineage>
        <taxon>Bacteria</taxon>
        <taxon>Bacillati</taxon>
        <taxon>Bacillota</taxon>
        <taxon>Clostridia</taxon>
        <taxon>Eubacteriales</taxon>
        <taxon>Candidatus Scatomorpha</taxon>
    </lineage>
</organism>
<dbReference type="SUPFAM" id="SSF54631">
    <property type="entry name" value="CBS-domain pair"/>
    <property type="match status" value="1"/>
</dbReference>
<gene>
    <name evidence="14" type="ORF">IAC18_05980</name>
</gene>
<evidence type="ECO:0000256" key="4">
    <source>
        <dbReference type="ARBA" id="ARBA00022692"/>
    </source>
</evidence>
<evidence type="ECO:0000256" key="1">
    <source>
        <dbReference type="ARBA" id="ARBA00004651"/>
    </source>
</evidence>
<proteinExistence type="inferred from homology"/>
<dbReference type="Pfam" id="PF03471">
    <property type="entry name" value="CorC_HlyC"/>
    <property type="match status" value="1"/>
</dbReference>
<evidence type="ECO:0000313" key="14">
    <source>
        <dbReference type="EMBL" id="HIS67096.1"/>
    </source>
</evidence>
<dbReference type="InterPro" id="IPR016169">
    <property type="entry name" value="FAD-bd_PCMH_sub2"/>
</dbReference>
<dbReference type="InterPro" id="IPR044751">
    <property type="entry name" value="Ion_transp-like_CBS"/>
</dbReference>
<keyword evidence="8 10" id="KW-0472">Membrane</keyword>
<reference evidence="14" key="2">
    <citation type="journal article" date="2021" name="PeerJ">
        <title>Extensive microbial diversity within the chicken gut microbiome revealed by metagenomics and culture.</title>
        <authorList>
            <person name="Gilroy R."/>
            <person name="Ravi A."/>
            <person name="Getino M."/>
            <person name="Pursley I."/>
            <person name="Horton D.L."/>
            <person name="Alikhan N.F."/>
            <person name="Baker D."/>
            <person name="Gharbi K."/>
            <person name="Hall N."/>
            <person name="Watson M."/>
            <person name="Adriaenssens E.M."/>
            <person name="Foster-Nyarko E."/>
            <person name="Jarju S."/>
            <person name="Secka A."/>
            <person name="Antonio M."/>
            <person name="Oren A."/>
            <person name="Chaudhuri R.R."/>
            <person name="La Ragione R."/>
            <person name="Hildebrand F."/>
            <person name="Pallen M.J."/>
        </authorList>
    </citation>
    <scope>NUCLEOTIDE SEQUENCE</scope>
    <source>
        <strain evidence="14">ChiHjej10B9-9673</strain>
    </source>
</reference>
<evidence type="ECO:0000256" key="8">
    <source>
        <dbReference type="ARBA" id="ARBA00023136"/>
    </source>
</evidence>
<evidence type="ECO:0000256" key="7">
    <source>
        <dbReference type="ARBA" id="ARBA00023122"/>
    </source>
</evidence>
<reference evidence="14" key="1">
    <citation type="submission" date="2020-10" db="EMBL/GenBank/DDBJ databases">
        <authorList>
            <person name="Gilroy R."/>
        </authorList>
    </citation>
    <scope>NUCLEOTIDE SEQUENCE</scope>
    <source>
        <strain evidence="14">ChiHjej10B9-9673</strain>
    </source>
</reference>
<dbReference type="SMART" id="SM00116">
    <property type="entry name" value="CBS"/>
    <property type="match status" value="2"/>
</dbReference>
<dbReference type="InterPro" id="IPR002550">
    <property type="entry name" value="CNNM"/>
</dbReference>
<keyword evidence="4 10" id="KW-0812">Transmembrane</keyword>
<evidence type="ECO:0000256" key="5">
    <source>
        <dbReference type="ARBA" id="ARBA00022737"/>
    </source>
</evidence>
<dbReference type="Proteomes" id="UP000824001">
    <property type="component" value="Unassembled WGS sequence"/>
</dbReference>
<dbReference type="PANTHER" id="PTHR22777">
    <property type="entry name" value="HEMOLYSIN-RELATED"/>
    <property type="match status" value="1"/>
</dbReference>
<keyword evidence="7 9" id="KW-0129">CBS domain</keyword>
<name>A0A9D1FEZ6_9FIRM</name>
<dbReference type="SMART" id="SM01091">
    <property type="entry name" value="CorC_HlyC"/>
    <property type="match status" value="1"/>
</dbReference>
<feature type="domain" description="CBS" evidence="12">
    <location>
        <begin position="270"/>
        <end position="327"/>
    </location>
</feature>
<feature type="transmembrane region" description="Helical" evidence="11">
    <location>
        <begin position="88"/>
        <end position="108"/>
    </location>
</feature>
<dbReference type="PANTHER" id="PTHR22777:SF32">
    <property type="entry name" value="UPF0053 INNER MEMBRANE PROTEIN YFJD"/>
    <property type="match status" value="1"/>
</dbReference>
<dbReference type="GO" id="GO:0050660">
    <property type="term" value="F:flavin adenine dinucleotide binding"/>
    <property type="evidence" value="ECO:0007669"/>
    <property type="project" value="InterPro"/>
</dbReference>
<evidence type="ECO:0000259" key="13">
    <source>
        <dbReference type="PROSITE" id="PS51846"/>
    </source>
</evidence>
<dbReference type="InterPro" id="IPR005170">
    <property type="entry name" value="Transptr-assoc_dom"/>
</dbReference>
<dbReference type="AlphaFoldDB" id="A0A9D1FEZ6"/>
<comment type="similarity">
    <text evidence="2">Belongs to the UPF0053 family.</text>
</comment>
<evidence type="ECO:0000256" key="10">
    <source>
        <dbReference type="PROSITE-ProRule" id="PRU01193"/>
    </source>
</evidence>
<comment type="caution">
    <text evidence="14">The sequence shown here is derived from an EMBL/GenBank/DDBJ whole genome shotgun (WGS) entry which is preliminary data.</text>
</comment>
<dbReference type="PROSITE" id="PS51846">
    <property type="entry name" value="CNNM"/>
    <property type="match status" value="1"/>
</dbReference>
<protein>
    <submittedName>
        <fullName evidence="14">HlyC/CorC family transporter</fullName>
    </submittedName>
</protein>
<dbReference type="Gene3D" id="3.30.465.10">
    <property type="match status" value="1"/>
</dbReference>
<keyword evidence="6 10" id="KW-1133">Transmembrane helix</keyword>
<dbReference type="InterPro" id="IPR046342">
    <property type="entry name" value="CBS_dom_sf"/>
</dbReference>
<sequence>MDTGSTTLCIAAAVFTLLLAAYFSLVEAAFESVSRGRIKAREDSEKRVRRALGVLDDWERARGAVLIGTNLAQVALSVLTTAVVVSRWPLWSAAIGAVCASLLVFFLAEALPKRIAFKYAERICLASSGSLRFFSALFRPIYAVFNGLGRAIASLTRGDAEVSVTEDELYDIIEDMTDAGSLDTERGELVSSALQFADLTAENILTARVDVAAVDMDWEPKQVLEFIKRERHSRLPVYSESIDNIVGVLQIRRYIREYIVRRGNVQLGELLDEAYFVERDMRIDELLKLMSAKKLNMAVVTDGYGGTLGIVTVEDILEELVGEIWDEDDVVEESFVPLGGGRFEADAELPVGEALEKLGLDARELPDGDEYKLMGEWAYEQFDRIPSTRESFTWGRLQVTVGEMRRNRIVKLICRVLPEPEENTEGGEAK</sequence>
<dbReference type="EMBL" id="DVJK01000164">
    <property type="protein sequence ID" value="HIS67096.1"/>
    <property type="molecule type" value="Genomic_DNA"/>
</dbReference>
<keyword evidence="5" id="KW-0677">Repeat</keyword>
<evidence type="ECO:0000256" key="6">
    <source>
        <dbReference type="ARBA" id="ARBA00022989"/>
    </source>
</evidence>